<dbReference type="InParanoid" id="A0A165E5P2"/>
<keyword evidence="3" id="KW-1185">Reference proteome</keyword>
<feature type="compositionally biased region" description="Pro residues" evidence="1">
    <location>
        <begin position="106"/>
        <end position="115"/>
    </location>
</feature>
<protein>
    <submittedName>
        <fullName evidence="2">Uncharacterized protein</fullName>
    </submittedName>
</protein>
<accession>A0A165E5P2</accession>
<name>A0A165E5P2_9BASI</name>
<feature type="region of interest" description="Disordered" evidence="1">
    <location>
        <begin position="79"/>
        <end position="143"/>
    </location>
</feature>
<gene>
    <name evidence="2" type="ORF">CALCODRAFT_23169</name>
</gene>
<dbReference type="EMBL" id="KV424021">
    <property type="protein sequence ID" value="KZT54149.1"/>
    <property type="molecule type" value="Genomic_DNA"/>
</dbReference>
<feature type="compositionally biased region" description="Low complexity" evidence="1">
    <location>
        <begin position="96"/>
        <end position="105"/>
    </location>
</feature>
<evidence type="ECO:0000313" key="3">
    <source>
        <dbReference type="Proteomes" id="UP000076842"/>
    </source>
</evidence>
<sequence length="343" mass="36653">MPLAYRRSQLNEQDPREGAVPILGDSSCRSYLRLHSFNLLNSLATHLHRPYSYTHPCCPASASALHRLPLLPIFSPALTRGRSLRPPPPGPSEQQAAATSSSSPAHPSPSPPAPDSPARAKRRPSLAPAPTHAPPRPRTSPRACWCGRAAARGAGRACWTAGRGEGAVAPCTGWGGTGRCAGKRRGQSRARWKTEPGDPPSIACFSGSSRSSLLPSSHSDLLMFLPTLLPHPPALTCDPAFAAATSASASRSAFLRAGSSFSNRSRRRSRRLCRRSEKGASCSSVHSVYGSASRKVMSWPTPLPPSLSHGERLQLALRSIARMPHLPQGPSRRPAPPTRTRDQ</sequence>
<organism evidence="2 3">
    <name type="scientific">Calocera cornea HHB12733</name>
    <dbReference type="NCBI Taxonomy" id="1353952"/>
    <lineage>
        <taxon>Eukaryota</taxon>
        <taxon>Fungi</taxon>
        <taxon>Dikarya</taxon>
        <taxon>Basidiomycota</taxon>
        <taxon>Agaricomycotina</taxon>
        <taxon>Dacrymycetes</taxon>
        <taxon>Dacrymycetales</taxon>
        <taxon>Dacrymycetaceae</taxon>
        <taxon>Calocera</taxon>
    </lineage>
</organism>
<proteinExistence type="predicted"/>
<evidence type="ECO:0000256" key="1">
    <source>
        <dbReference type="SAM" id="MobiDB-lite"/>
    </source>
</evidence>
<feature type="region of interest" description="Disordered" evidence="1">
    <location>
        <begin position="181"/>
        <end position="201"/>
    </location>
</feature>
<reference evidence="2 3" key="1">
    <citation type="journal article" date="2016" name="Mol. Biol. Evol.">
        <title>Comparative Genomics of Early-Diverging Mushroom-Forming Fungi Provides Insights into the Origins of Lignocellulose Decay Capabilities.</title>
        <authorList>
            <person name="Nagy L.G."/>
            <person name="Riley R."/>
            <person name="Tritt A."/>
            <person name="Adam C."/>
            <person name="Daum C."/>
            <person name="Floudas D."/>
            <person name="Sun H."/>
            <person name="Yadav J.S."/>
            <person name="Pangilinan J."/>
            <person name="Larsson K.H."/>
            <person name="Matsuura K."/>
            <person name="Barry K."/>
            <person name="Labutti K."/>
            <person name="Kuo R."/>
            <person name="Ohm R.A."/>
            <person name="Bhattacharya S.S."/>
            <person name="Shirouzu T."/>
            <person name="Yoshinaga Y."/>
            <person name="Martin F.M."/>
            <person name="Grigoriev I.V."/>
            <person name="Hibbett D.S."/>
        </authorList>
    </citation>
    <scope>NUCLEOTIDE SEQUENCE [LARGE SCALE GENOMIC DNA]</scope>
    <source>
        <strain evidence="2 3">HHB12733</strain>
    </source>
</reference>
<dbReference type="AlphaFoldDB" id="A0A165E5P2"/>
<feature type="compositionally biased region" description="Basic residues" evidence="1">
    <location>
        <begin position="181"/>
        <end position="191"/>
    </location>
</feature>
<dbReference type="Proteomes" id="UP000076842">
    <property type="component" value="Unassembled WGS sequence"/>
</dbReference>
<feature type="region of interest" description="Disordered" evidence="1">
    <location>
        <begin position="319"/>
        <end position="343"/>
    </location>
</feature>
<evidence type="ECO:0000313" key="2">
    <source>
        <dbReference type="EMBL" id="KZT54149.1"/>
    </source>
</evidence>